<evidence type="ECO:0000313" key="1">
    <source>
        <dbReference type="EMBL" id="KLO09780.1"/>
    </source>
</evidence>
<dbReference type="Proteomes" id="UP000053477">
    <property type="component" value="Unassembled WGS sequence"/>
</dbReference>
<proteinExistence type="predicted"/>
<sequence>MVPGEVLPVEEAKNYGKPAASSDLGFNVAEKLSVAQRLLPELLAEIFLFAVAEVFTQADALNKFRRVCDKDVARRPIVISHVCRSWREAALSVRSLWSFVEIHSRLEDVEGRVDRRCMSLFETYMRRSRGVPLTVFSVITPPLGPSTAGTKALNFADILWALSKQQNRWKQVYIHYSENSSYPKHPSRRLKLVNMPLLEELNLVLPFPLGPTDNGVVLDLSGCARLQRLQLAGEVSIVSNGTLLHNLTEVDLTATDFMRLGSMPAVTVHSSFPSVHDIFKLLRLAPNLELLLARLAPPREGDDPTLEAESSVPMDLPNMRRLILQVEGDEDHLEHLCYFLDHITIPNVYTFGLWCRLRRAPVILEGDGADEAADANNPNFADWWFNLPDLLERSSFPPITSFYIDSDVISQREVRDCMHMLPHLHDLTLVHVPWSARGALRLALDPQKVNLAPSLGVLRFIAVRFGGQKKLRMARVVKMIVSRWRDNGEGDDGEGEGEGGRLKQVVFVGCDVAGLEEHPEIKKCEEEGLKIECRGCI</sequence>
<organism evidence="1 2">
    <name type="scientific">Schizopora paradoxa</name>
    <dbReference type="NCBI Taxonomy" id="27342"/>
    <lineage>
        <taxon>Eukaryota</taxon>
        <taxon>Fungi</taxon>
        <taxon>Dikarya</taxon>
        <taxon>Basidiomycota</taxon>
        <taxon>Agaricomycotina</taxon>
        <taxon>Agaricomycetes</taxon>
        <taxon>Hymenochaetales</taxon>
        <taxon>Schizoporaceae</taxon>
        <taxon>Schizopora</taxon>
    </lineage>
</organism>
<evidence type="ECO:0008006" key="3">
    <source>
        <dbReference type="Google" id="ProtNLM"/>
    </source>
</evidence>
<dbReference type="OrthoDB" id="3357519at2759"/>
<accession>A0A0H2RD16</accession>
<dbReference type="AlphaFoldDB" id="A0A0H2RD16"/>
<name>A0A0H2RD16_9AGAM</name>
<dbReference type="EMBL" id="KQ086045">
    <property type="protein sequence ID" value="KLO09780.1"/>
    <property type="molecule type" value="Genomic_DNA"/>
</dbReference>
<gene>
    <name evidence="1" type="ORF">SCHPADRAFT_1000023</name>
</gene>
<protein>
    <recommendedName>
        <fullName evidence="3">F-box domain-containing protein</fullName>
    </recommendedName>
</protein>
<reference evidence="1 2" key="1">
    <citation type="submission" date="2015-04" db="EMBL/GenBank/DDBJ databases">
        <title>Complete genome sequence of Schizopora paradoxa KUC8140, a cosmopolitan wood degrader in East Asia.</title>
        <authorList>
            <consortium name="DOE Joint Genome Institute"/>
            <person name="Min B."/>
            <person name="Park H."/>
            <person name="Jang Y."/>
            <person name="Kim J.-J."/>
            <person name="Kim K.H."/>
            <person name="Pangilinan J."/>
            <person name="Lipzen A."/>
            <person name="Riley R."/>
            <person name="Grigoriev I.V."/>
            <person name="Spatafora J.W."/>
            <person name="Choi I.-G."/>
        </authorList>
    </citation>
    <scope>NUCLEOTIDE SEQUENCE [LARGE SCALE GENOMIC DNA]</scope>
    <source>
        <strain evidence="1 2">KUC8140</strain>
    </source>
</reference>
<keyword evidence="2" id="KW-1185">Reference proteome</keyword>
<dbReference type="InParanoid" id="A0A0H2RD16"/>
<evidence type="ECO:0000313" key="2">
    <source>
        <dbReference type="Proteomes" id="UP000053477"/>
    </source>
</evidence>